<name>A0ABN3KML2_9ACTN</name>
<feature type="region of interest" description="Disordered" evidence="1">
    <location>
        <begin position="188"/>
        <end position="211"/>
    </location>
</feature>
<comment type="caution">
    <text evidence="2">The sequence shown here is derived from an EMBL/GenBank/DDBJ whole genome shotgun (WGS) entry which is preliminary data.</text>
</comment>
<evidence type="ECO:0000256" key="1">
    <source>
        <dbReference type="SAM" id="MobiDB-lite"/>
    </source>
</evidence>
<sequence>MPRPEQEATTTASRRAQPRAWLRAVRWLVAASLHPRATATTLRIAADLARRMDYLEGTVLYDMLGTAARLEVSVPTVKRHVRVLRELGALVWLEHGTRKNLRLPGRAYTGTATVYGATIPPCFDVAMGHRLDGSGYAARVAGVTEAGRGRAIAETRRAAASRGRGLEPPSPSGYFNVGKAEVGGGLKDTPSAACSTASSSKKTTTGRQRGRWTGRPALQVARDISIVRQIRPRVAWTQHEGLRRLAFALRPLIDTGLDAESIVVELHSWFLDWRPARPAAFITAELRRRQRRDADLPAMGAPVAGGPTPVVAPQDSPAWREYCQRQHAMAAMHTLVASARERTDEERRNARLAALHAPHLVLDHIAEHGEDDALDLYGTWLVARYVGQAASSTIRLGGPVS</sequence>
<gene>
    <name evidence="2" type="ORF">GCM10010405_54590</name>
</gene>
<dbReference type="Proteomes" id="UP001501638">
    <property type="component" value="Unassembled WGS sequence"/>
</dbReference>
<protein>
    <submittedName>
        <fullName evidence="2">Cell wall protein</fullName>
    </submittedName>
</protein>
<keyword evidence="3" id="KW-1185">Reference proteome</keyword>
<dbReference type="EMBL" id="BAAASZ010000042">
    <property type="protein sequence ID" value="GAA2463224.1"/>
    <property type="molecule type" value="Genomic_DNA"/>
</dbReference>
<proteinExistence type="predicted"/>
<accession>A0ABN3KML2</accession>
<organism evidence="2 3">
    <name type="scientific">Streptomyces macrosporus</name>
    <dbReference type="NCBI Taxonomy" id="44032"/>
    <lineage>
        <taxon>Bacteria</taxon>
        <taxon>Bacillati</taxon>
        <taxon>Actinomycetota</taxon>
        <taxon>Actinomycetes</taxon>
        <taxon>Kitasatosporales</taxon>
        <taxon>Streptomycetaceae</taxon>
        <taxon>Streptomyces</taxon>
    </lineage>
</organism>
<evidence type="ECO:0000313" key="3">
    <source>
        <dbReference type="Proteomes" id="UP001501638"/>
    </source>
</evidence>
<dbReference type="RefSeq" id="WP_344328247.1">
    <property type="nucleotide sequence ID" value="NZ_BAAASZ010000042.1"/>
</dbReference>
<feature type="compositionally biased region" description="Low complexity" evidence="1">
    <location>
        <begin position="189"/>
        <end position="211"/>
    </location>
</feature>
<evidence type="ECO:0000313" key="2">
    <source>
        <dbReference type="EMBL" id="GAA2463224.1"/>
    </source>
</evidence>
<reference evidence="2 3" key="1">
    <citation type="journal article" date="2019" name="Int. J. Syst. Evol. Microbiol.">
        <title>The Global Catalogue of Microorganisms (GCM) 10K type strain sequencing project: providing services to taxonomists for standard genome sequencing and annotation.</title>
        <authorList>
            <consortium name="The Broad Institute Genomics Platform"/>
            <consortium name="The Broad Institute Genome Sequencing Center for Infectious Disease"/>
            <person name="Wu L."/>
            <person name="Ma J."/>
        </authorList>
    </citation>
    <scope>NUCLEOTIDE SEQUENCE [LARGE SCALE GENOMIC DNA]</scope>
    <source>
        <strain evidence="2 3">JCM 6305</strain>
    </source>
</reference>